<evidence type="ECO:0000256" key="2">
    <source>
        <dbReference type="ARBA" id="ARBA00005182"/>
    </source>
</evidence>
<keyword evidence="4" id="KW-0732">Signal</keyword>
<protein>
    <recommendedName>
        <fullName evidence="8">AlgX/AlgJ SGNH hydrolase-like domain-containing protein</fullName>
    </recommendedName>
</protein>
<evidence type="ECO:0000256" key="3">
    <source>
        <dbReference type="ARBA" id="ARBA00022679"/>
    </source>
</evidence>
<evidence type="ECO:0000259" key="8">
    <source>
        <dbReference type="Pfam" id="PF16822"/>
    </source>
</evidence>
<accession>A0A0F0KKY7</accession>
<keyword evidence="7" id="KW-0472">Membrane</keyword>
<keyword evidence="6" id="KW-0016">Alginate biosynthesis</keyword>
<evidence type="ECO:0000256" key="4">
    <source>
        <dbReference type="ARBA" id="ARBA00022729"/>
    </source>
</evidence>
<dbReference type="AlphaFoldDB" id="A0A0F0KKY7"/>
<organism evidence="9 10">
    <name type="scientific">Microbacterium azadirachtae</name>
    <dbReference type="NCBI Taxonomy" id="582680"/>
    <lineage>
        <taxon>Bacteria</taxon>
        <taxon>Bacillati</taxon>
        <taxon>Actinomycetota</taxon>
        <taxon>Actinomycetes</taxon>
        <taxon>Micrococcales</taxon>
        <taxon>Microbacteriaceae</taxon>
        <taxon>Microbacterium</taxon>
    </lineage>
</organism>
<dbReference type="PATRIC" id="fig|582680.7.peg.2544"/>
<evidence type="ECO:0000256" key="6">
    <source>
        <dbReference type="ARBA" id="ARBA00022841"/>
    </source>
</evidence>
<feature type="transmembrane region" description="Helical" evidence="7">
    <location>
        <begin position="25"/>
        <end position="47"/>
    </location>
</feature>
<name>A0A0F0KKY7_9MICO</name>
<dbReference type="RefSeq" id="WP_139168347.1">
    <property type="nucleotide sequence ID" value="NZ_CP099706.1"/>
</dbReference>
<evidence type="ECO:0000256" key="1">
    <source>
        <dbReference type="ARBA" id="ARBA00004418"/>
    </source>
</evidence>
<evidence type="ECO:0000313" key="9">
    <source>
        <dbReference type="EMBL" id="KJL21528.1"/>
    </source>
</evidence>
<keyword evidence="3" id="KW-0808">Transferase</keyword>
<dbReference type="InterPro" id="IPR031811">
    <property type="entry name" value="ALGX/ALGJ_SGNH-like"/>
</dbReference>
<dbReference type="UniPathway" id="UPA00286"/>
<dbReference type="Pfam" id="PF16822">
    <property type="entry name" value="ALGX"/>
    <property type="match status" value="1"/>
</dbReference>
<sequence>MSSGTPLHSVHAVEQDKPRSRARRIWHFVPLALLMVVVLILAVIGAGTRFARHEAALQQQRSVLAQASQQASLPASCTSTQFPDHPSDIWLGPRTAASEAAFAAHPDVQGMRVEGRDGFNFWGDGQSQNFSQALGRAPWLDPQLAQWVTYFDGLDKQLREDGRNLVIVVAPAKWELYREELPEWTQDLQGRTHLEQFLQHTGDLPVVDVRDALQQAKQTAPVYSAVNSHWTPYGAYSAWRQTVACAADLYPGSVWSKIQVPAVTGVQRVAAANEFTPYGDSSTPNDWTIPVTAGEHGSVKSVITGADGKKKAGPADGAVGMLDLPAQTESESGAGRALIVRDSTGEALAPTWAQAFQSTCQIRHNLDYGDKSSSQRPDVAAAAKKCGADTVLYVFTERYFSQAPPTLPAG</sequence>
<comment type="caution">
    <text evidence="9">The sequence shown here is derived from an EMBL/GenBank/DDBJ whole genome shotgun (WGS) entry which is preliminary data.</text>
</comment>
<dbReference type="GO" id="GO:0016740">
    <property type="term" value="F:transferase activity"/>
    <property type="evidence" value="ECO:0007669"/>
    <property type="project" value="UniProtKB-KW"/>
</dbReference>
<evidence type="ECO:0000256" key="7">
    <source>
        <dbReference type="SAM" id="Phobius"/>
    </source>
</evidence>
<evidence type="ECO:0000256" key="5">
    <source>
        <dbReference type="ARBA" id="ARBA00022764"/>
    </source>
</evidence>
<dbReference type="Proteomes" id="UP000033448">
    <property type="component" value="Unassembled WGS sequence"/>
</dbReference>
<dbReference type="GO" id="GO:0042121">
    <property type="term" value="P:alginic acid biosynthetic process"/>
    <property type="evidence" value="ECO:0007669"/>
    <property type="project" value="UniProtKB-UniPathway"/>
</dbReference>
<proteinExistence type="predicted"/>
<feature type="domain" description="AlgX/AlgJ SGNH hydrolase-like" evidence="8">
    <location>
        <begin position="142"/>
        <end position="244"/>
    </location>
</feature>
<comment type="pathway">
    <text evidence="2">Glycan biosynthesis; alginate biosynthesis.</text>
</comment>
<keyword evidence="10" id="KW-1185">Reference proteome</keyword>
<gene>
    <name evidence="9" type="ORF">RL72_02489</name>
</gene>
<evidence type="ECO:0000313" key="10">
    <source>
        <dbReference type="Proteomes" id="UP000033448"/>
    </source>
</evidence>
<dbReference type="EMBL" id="JYIT01000081">
    <property type="protein sequence ID" value="KJL21528.1"/>
    <property type="molecule type" value="Genomic_DNA"/>
</dbReference>
<dbReference type="OrthoDB" id="9760774at2"/>
<reference evidence="9 10" key="1">
    <citation type="submission" date="2015-02" db="EMBL/GenBank/DDBJ databases">
        <title>Draft genome sequences of ten Microbacterium spp. with emphasis on heavy metal contaminated environments.</title>
        <authorList>
            <person name="Corretto E."/>
        </authorList>
    </citation>
    <scope>NUCLEOTIDE SEQUENCE [LARGE SCALE GENOMIC DNA]</scope>
    <source>
        <strain evidence="9 10">DSM 23848</strain>
    </source>
</reference>
<keyword evidence="7" id="KW-0812">Transmembrane</keyword>
<keyword evidence="5" id="KW-0574">Periplasm</keyword>
<comment type="subcellular location">
    <subcellularLocation>
        <location evidence="1">Periplasm</location>
    </subcellularLocation>
</comment>
<dbReference type="GO" id="GO:0042597">
    <property type="term" value="C:periplasmic space"/>
    <property type="evidence" value="ECO:0007669"/>
    <property type="project" value="UniProtKB-SubCell"/>
</dbReference>
<keyword evidence="7" id="KW-1133">Transmembrane helix</keyword>